<sequence>MSTTLVCVKRVKQEAPEEWNESMPLPGDIIEGFAEDDADKSFVQAKARSELSSQLGKISQSIDPIWLKVRRGDKTLKFRVNVVLERSSFLQRRFSFKAVDDDRHVAVLGDLTSEQCSELQEMSRRVMNVASGSYSKKGAKYNWKMKTDNYLPDKQTSVINSILFLPLQGDYCIETTTARCMTWFSAAVSSGIPLVFVNIQTEQTITSEKTQLTAKESIWGGQQSHDATIQIMQGIRLWFLPGVAEVALKMTLEPGEMRFGMDIKRTDEGFICVYSVAKDSAADRAGIRDLYKEGNKTDHLLVISRLEGKTLMPSSVCSTGLIHCCDHDEIKETLASAIEQKDSIQVHFMSWPNQTIPRITKAVGVGALQPPREY</sequence>
<comment type="caution">
    <text evidence="1">The sequence shown here is derived from an EMBL/GenBank/DDBJ whole genome shotgun (WGS) entry which is preliminary data.</text>
</comment>
<proteinExistence type="predicted"/>
<dbReference type="PANTHER" id="PTHR33984:SF10">
    <property type="entry name" value="S1 MOTIF DOMAIN-CONTAINING PROTEIN"/>
    <property type="match status" value="1"/>
</dbReference>
<dbReference type="PANTHER" id="PTHR33984">
    <property type="entry name" value="OS02G0717600 PROTEIN"/>
    <property type="match status" value="1"/>
</dbReference>
<evidence type="ECO:0000313" key="2">
    <source>
        <dbReference type="Proteomes" id="UP001174677"/>
    </source>
</evidence>
<accession>A0ABQ9MU32</accession>
<organism evidence="1 2">
    <name type="scientific">Hevea brasiliensis</name>
    <name type="common">Para rubber tree</name>
    <name type="synonym">Siphonia brasiliensis</name>
    <dbReference type="NCBI Taxonomy" id="3981"/>
    <lineage>
        <taxon>Eukaryota</taxon>
        <taxon>Viridiplantae</taxon>
        <taxon>Streptophyta</taxon>
        <taxon>Embryophyta</taxon>
        <taxon>Tracheophyta</taxon>
        <taxon>Spermatophyta</taxon>
        <taxon>Magnoliopsida</taxon>
        <taxon>eudicotyledons</taxon>
        <taxon>Gunneridae</taxon>
        <taxon>Pentapetalae</taxon>
        <taxon>rosids</taxon>
        <taxon>fabids</taxon>
        <taxon>Malpighiales</taxon>
        <taxon>Euphorbiaceae</taxon>
        <taxon>Crotonoideae</taxon>
        <taxon>Micrandreae</taxon>
        <taxon>Hevea</taxon>
    </lineage>
</organism>
<dbReference type="EMBL" id="JARPOI010000004">
    <property type="protein sequence ID" value="KAJ9183626.1"/>
    <property type="molecule type" value="Genomic_DNA"/>
</dbReference>
<keyword evidence="2" id="KW-1185">Reference proteome</keyword>
<dbReference type="Proteomes" id="UP001174677">
    <property type="component" value="Chromosome 4"/>
</dbReference>
<protein>
    <submittedName>
        <fullName evidence="1">Uncharacterized protein</fullName>
    </submittedName>
</protein>
<gene>
    <name evidence="1" type="ORF">P3X46_007451</name>
</gene>
<reference evidence="1" key="1">
    <citation type="journal article" date="2023" name="Plant Biotechnol. J.">
        <title>Chromosome-level wild Hevea brasiliensis genome provides new tools for genomic-assisted breeding and valuable loci to elevate rubber yield.</title>
        <authorList>
            <person name="Cheng H."/>
            <person name="Song X."/>
            <person name="Hu Y."/>
            <person name="Wu T."/>
            <person name="Yang Q."/>
            <person name="An Z."/>
            <person name="Feng S."/>
            <person name="Deng Z."/>
            <person name="Wu W."/>
            <person name="Zeng X."/>
            <person name="Tu M."/>
            <person name="Wang X."/>
            <person name="Huang H."/>
        </authorList>
    </citation>
    <scope>NUCLEOTIDE SEQUENCE</scope>
    <source>
        <strain evidence="1">MT/VB/25A 57/8</strain>
    </source>
</reference>
<evidence type="ECO:0000313" key="1">
    <source>
        <dbReference type="EMBL" id="KAJ9183626.1"/>
    </source>
</evidence>
<name>A0ABQ9MU32_HEVBR</name>